<dbReference type="EMBL" id="JXRR01000001">
    <property type="protein sequence ID" value="KIL52752.1"/>
    <property type="molecule type" value="Genomic_DNA"/>
</dbReference>
<name>A0A0C2VV04_9BACL</name>
<organism evidence="1 2">
    <name type="scientific">Jeotgalibacillus campisalis</name>
    <dbReference type="NCBI Taxonomy" id="220754"/>
    <lineage>
        <taxon>Bacteria</taxon>
        <taxon>Bacillati</taxon>
        <taxon>Bacillota</taxon>
        <taxon>Bacilli</taxon>
        <taxon>Bacillales</taxon>
        <taxon>Caryophanaceae</taxon>
        <taxon>Jeotgalibacillus</taxon>
    </lineage>
</organism>
<dbReference type="PATRIC" id="fig|220754.4.peg.82"/>
<dbReference type="InterPro" id="IPR006379">
    <property type="entry name" value="HAD-SF_hydro_IIB"/>
</dbReference>
<dbReference type="SUPFAM" id="SSF56784">
    <property type="entry name" value="HAD-like"/>
    <property type="match status" value="1"/>
</dbReference>
<dbReference type="InterPro" id="IPR000150">
    <property type="entry name" value="Cof"/>
</dbReference>
<keyword evidence="1" id="KW-0378">Hydrolase</keyword>
<evidence type="ECO:0000313" key="1">
    <source>
        <dbReference type="EMBL" id="KIL52752.1"/>
    </source>
</evidence>
<comment type="caution">
    <text evidence="1">The sequence shown here is derived from an EMBL/GenBank/DDBJ whole genome shotgun (WGS) entry which is preliminary data.</text>
</comment>
<dbReference type="NCBIfam" id="TIGR01484">
    <property type="entry name" value="HAD-SF-IIB"/>
    <property type="match status" value="1"/>
</dbReference>
<dbReference type="CDD" id="cd07516">
    <property type="entry name" value="HAD_Pase"/>
    <property type="match status" value="1"/>
</dbReference>
<dbReference type="RefSeq" id="WP_041053486.1">
    <property type="nucleotide sequence ID" value="NZ_JXRR01000001.1"/>
</dbReference>
<dbReference type="InterPro" id="IPR023214">
    <property type="entry name" value="HAD_sf"/>
</dbReference>
<dbReference type="SFLD" id="SFLDG01144">
    <property type="entry name" value="C2.B.4:_PGP_Like"/>
    <property type="match status" value="1"/>
</dbReference>
<keyword evidence="2" id="KW-1185">Reference proteome</keyword>
<dbReference type="SFLD" id="SFLDG01140">
    <property type="entry name" value="C2.B:_Phosphomannomutase_and_P"/>
    <property type="match status" value="1"/>
</dbReference>
<dbReference type="PROSITE" id="PS01229">
    <property type="entry name" value="COF_2"/>
    <property type="match status" value="1"/>
</dbReference>
<evidence type="ECO:0000313" key="2">
    <source>
        <dbReference type="Proteomes" id="UP000031972"/>
    </source>
</evidence>
<sequence length="289" mass="31652">MIKLLASDMDGTLLNGDHVIGPANIKAIKEAQAHGVEVLIATGRSYVEALEPLKNAGIKCPIIAVNGAELRDENGKQLLVRGIDKDKARHAAQQLEKLDIYFEVYTDTGTYTNNKEQGIKLLIDIFLTTNPDTPMPHVEAEAHNRYDDGHIEVVQGYENIFQDSTHTVFKFLAFSSNPDSLEQAKEILLKTEGLAISSSGKENLEITSVHAQKGLALETYCEMKSISMKNVMAIGDNYNDLSMMKMAGYSVAMGNAPQDIKDQCAHLTATNREDGVAKSIQQLIMVPSS</sequence>
<dbReference type="OrthoDB" id="9810101at2"/>
<dbReference type="GO" id="GO:0016791">
    <property type="term" value="F:phosphatase activity"/>
    <property type="evidence" value="ECO:0007669"/>
    <property type="project" value="TreeGrafter"/>
</dbReference>
<dbReference type="GO" id="GO:0000287">
    <property type="term" value="F:magnesium ion binding"/>
    <property type="evidence" value="ECO:0007669"/>
    <property type="project" value="TreeGrafter"/>
</dbReference>
<proteinExistence type="predicted"/>
<protein>
    <submittedName>
        <fullName evidence="1">COF family hydrolase</fullName>
    </submittedName>
</protein>
<dbReference type="AlphaFoldDB" id="A0A0C2VV04"/>
<accession>A0A0C2VV04</accession>
<dbReference type="NCBIfam" id="TIGR00099">
    <property type="entry name" value="Cof-subfamily"/>
    <property type="match status" value="1"/>
</dbReference>
<dbReference type="PANTHER" id="PTHR10000:SF55">
    <property type="entry name" value="5-AMINO-6-(5-PHOSPHO-D-RIBITYLAMINO)URACIL PHOSPHATASE YCSE"/>
    <property type="match status" value="1"/>
</dbReference>
<reference evidence="1 2" key="1">
    <citation type="submission" date="2015-01" db="EMBL/GenBank/DDBJ databases">
        <title>Jeotgalibacillus campisalis genome sequencing.</title>
        <authorList>
            <person name="Goh K.M."/>
            <person name="Chan K.-G."/>
            <person name="Yaakop A.S."/>
            <person name="Ee R."/>
            <person name="Gan H.M."/>
            <person name="Chan C.S."/>
        </authorList>
    </citation>
    <scope>NUCLEOTIDE SEQUENCE [LARGE SCALE GENOMIC DNA]</scope>
    <source>
        <strain evidence="1 2">SF-57</strain>
    </source>
</reference>
<dbReference type="InterPro" id="IPR036412">
    <property type="entry name" value="HAD-like_sf"/>
</dbReference>
<dbReference type="PROSITE" id="PS01228">
    <property type="entry name" value="COF_1"/>
    <property type="match status" value="1"/>
</dbReference>
<dbReference type="Proteomes" id="UP000031972">
    <property type="component" value="Unassembled WGS sequence"/>
</dbReference>
<gene>
    <name evidence="1" type="ORF">KR50_00810</name>
</gene>
<dbReference type="GO" id="GO:0005829">
    <property type="term" value="C:cytosol"/>
    <property type="evidence" value="ECO:0007669"/>
    <property type="project" value="TreeGrafter"/>
</dbReference>
<dbReference type="Gene3D" id="3.30.1240.10">
    <property type="match status" value="1"/>
</dbReference>
<dbReference type="SFLD" id="SFLDS00003">
    <property type="entry name" value="Haloacid_Dehalogenase"/>
    <property type="match status" value="1"/>
</dbReference>
<dbReference type="Pfam" id="PF08282">
    <property type="entry name" value="Hydrolase_3"/>
    <property type="match status" value="1"/>
</dbReference>
<dbReference type="Gene3D" id="3.40.50.1000">
    <property type="entry name" value="HAD superfamily/HAD-like"/>
    <property type="match status" value="1"/>
</dbReference>
<dbReference type="PANTHER" id="PTHR10000">
    <property type="entry name" value="PHOSPHOSERINE PHOSPHATASE"/>
    <property type="match status" value="1"/>
</dbReference>